<gene>
    <name evidence="2" type="ORF">HR15_01590</name>
</gene>
<dbReference type="AlphaFoldDB" id="A0A0A2FRD7"/>
<feature type="chain" id="PRO_5001987585" evidence="1">
    <location>
        <begin position="21"/>
        <end position="190"/>
    </location>
</feature>
<proteinExistence type="predicted"/>
<dbReference type="EMBL" id="JRAK01000025">
    <property type="protein sequence ID" value="KGN93686.1"/>
    <property type="molecule type" value="Genomic_DNA"/>
</dbReference>
<evidence type="ECO:0000313" key="2">
    <source>
        <dbReference type="EMBL" id="KGN93686.1"/>
    </source>
</evidence>
<dbReference type="Pfam" id="PF10626">
    <property type="entry name" value="TraO"/>
    <property type="match status" value="1"/>
</dbReference>
<dbReference type="RefSeq" id="WP_039423314.1">
    <property type="nucleotide sequence ID" value="NZ_JRAK01000025.1"/>
</dbReference>
<organism evidence="2 3">
    <name type="scientific">Porphyromonas gulae</name>
    <dbReference type="NCBI Taxonomy" id="111105"/>
    <lineage>
        <taxon>Bacteria</taxon>
        <taxon>Pseudomonadati</taxon>
        <taxon>Bacteroidota</taxon>
        <taxon>Bacteroidia</taxon>
        <taxon>Bacteroidales</taxon>
        <taxon>Porphyromonadaceae</taxon>
        <taxon>Porphyromonas</taxon>
    </lineage>
</organism>
<sequence length="190" mass="21279">MKKFCLFLACAVCGFISANAQRLIPKQKGIEVVASVPLIKSEKLFTKGQFGVGVSLTKYLKRENYAFLSAEYEEQNLPYRTYQVPMRDMLLQVGYMQPILSDRGKNIFAYLGISALGGYEELNEEKSLLPDGATLLDRSRFVYGGVVHSSIECFLSDRLLLVLKAQGRLLLGSDVHRFRPALSAGLRFNL</sequence>
<reference evidence="2 3" key="1">
    <citation type="submission" date="2014-08" db="EMBL/GenBank/DDBJ databases">
        <title>Porphyromonas gulae strain:COT-052_OH3439 Genome sequencing.</title>
        <authorList>
            <person name="Wallis C."/>
            <person name="Deusch O."/>
            <person name="O'Flynn C."/>
            <person name="Davis I."/>
            <person name="Jospin G."/>
            <person name="Darling A.E."/>
            <person name="Coil D.A."/>
            <person name="Alexiev A."/>
            <person name="Horsfall A."/>
            <person name="Kirkwood N."/>
            <person name="Harris S."/>
            <person name="Eisen J.A."/>
        </authorList>
    </citation>
    <scope>NUCLEOTIDE SEQUENCE [LARGE SCALE GENOMIC DNA]</scope>
    <source>
        <strain evidence="3">COT-052 OH3439</strain>
    </source>
</reference>
<protein>
    <submittedName>
        <fullName evidence="2">Conjugal transfer protein TraO</fullName>
    </submittedName>
</protein>
<dbReference type="InterPro" id="IPR018899">
    <property type="entry name" value="Conjug_transposon_Tra0"/>
</dbReference>
<keyword evidence="1" id="KW-0732">Signal</keyword>
<evidence type="ECO:0000256" key="1">
    <source>
        <dbReference type="SAM" id="SignalP"/>
    </source>
</evidence>
<evidence type="ECO:0000313" key="3">
    <source>
        <dbReference type="Proteomes" id="UP000030146"/>
    </source>
</evidence>
<dbReference type="Proteomes" id="UP000030146">
    <property type="component" value="Unassembled WGS sequence"/>
</dbReference>
<comment type="caution">
    <text evidence="2">The sequence shown here is derived from an EMBL/GenBank/DDBJ whole genome shotgun (WGS) entry which is preliminary data.</text>
</comment>
<keyword evidence="3" id="KW-1185">Reference proteome</keyword>
<name>A0A0A2FRD7_9PORP</name>
<accession>A0A0A2FRD7</accession>
<feature type="signal peptide" evidence="1">
    <location>
        <begin position="1"/>
        <end position="20"/>
    </location>
</feature>